<dbReference type="SMART" id="SM00342">
    <property type="entry name" value="HTH_ARAC"/>
    <property type="match status" value="1"/>
</dbReference>
<dbReference type="PANTHER" id="PTHR46796:SF12">
    <property type="entry name" value="HTH-TYPE DNA-BINDING TRANSCRIPTIONAL ACTIVATOR EUTR"/>
    <property type="match status" value="1"/>
</dbReference>
<organism evidence="5 6">
    <name type="scientific">Planobispora siamensis</name>
    <dbReference type="NCBI Taxonomy" id="936338"/>
    <lineage>
        <taxon>Bacteria</taxon>
        <taxon>Bacillati</taxon>
        <taxon>Actinomycetota</taxon>
        <taxon>Actinomycetes</taxon>
        <taxon>Streptosporangiales</taxon>
        <taxon>Streptosporangiaceae</taxon>
        <taxon>Planobispora</taxon>
    </lineage>
</organism>
<keyword evidence="2" id="KW-0238">DNA-binding</keyword>
<sequence length="324" mass="35357">MAAPTSHLPIERVAVRSGDLEWVREMISQRYTDHVRRVRGEVRRFGFRSEFAAAGALSVDRVRYQACMAVTADPHDTMLIISMRGGGFDVSTGRQRCQAGGGEALLLPQAGLDVVQDWPACEVVQFPVEAVTRIAEQFGVVPADFRFDAMTAVSPAANRRWLATHTYLARLLDTAGDTGIPVLLLSAAIDAAATAALSVFPNTTMTMDYVAGPGRVPPATVRRAVAYIDAHADQPVTCEDIAAAAGVSVRALQAAFRRHLDTTPLGYLRRVRLERAHRDLQAADPTTGATVAAIARRWGFTDLSRFAADYRRTFGRLPRHTLHH</sequence>
<proteinExistence type="predicted"/>
<keyword evidence="1" id="KW-0805">Transcription regulation</keyword>
<dbReference type="RefSeq" id="WP_204069757.1">
    <property type="nucleotide sequence ID" value="NZ_BOOJ01000100.1"/>
</dbReference>
<comment type="caution">
    <text evidence="5">The sequence shown here is derived from an EMBL/GenBank/DDBJ whole genome shotgun (WGS) entry which is preliminary data.</text>
</comment>
<name>A0A8J3WQ81_9ACTN</name>
<keyword evidence="3" id="KW-0804">Transcription</keyword>
<gene>
    <name evidence="5" type="ORF">Psi01_84050</name>
</gene>
<dbReference type="InterPro" id="IPR009057">
    <property type="entry name" value="Homeodomain-like_sf"/>
</dbReference>
<evidence type="ECO:0000313" key="5">
    <source>
        <dbReference type="EMBL" id="GIH97775.1"/>
    </source>
</evidence>
<dbReference type="Gene3D" id="1.10.10.60">
    <property type="entry name" value="Homeodomain-like"/>
    <property type="match status" value="1"/>
</dbReference>
<evidence type="ECO:0000313" key="6">
    <source>
        <dbReference type="Proteomes" id="UP000619788"/>
    </source>
</evidence>
<accession>A0A8J3WQ81</accession>
<dbReference type="PANTHER" id="PTHR46796">
    <property type="entry name" value="HTH-TYPE TRANSCRIPTIONAL ACTIVATOR RHAS-RELATED"/>
    <property type="match status" value="1"/>
</dbReference>
<keyword evidence="6" id="KW-1185">Reference proteome</keyword>
<dbReference type="Pfam" id="PF12833">
    <property type="entry name" value="HTH_18"/>
    <property type="match status" value="1"/>
</dbReference>
<evidence type="ECO:0000256" key="1">
    <source>
        <dbReference type="ARBA" id="ARBA00023015"/>
    </source>
</evidence>
<dbReference type="AlphaFoldDB" id="A0A8J3WQ81"/>
<dbReference type="GO" id="GO:0043565">
    <property type="term" value="F:sequence-specific DNA binding"/>
    <property type="evidence" value="ECO:0007669"/>
    <property type="project" value="InterPro"/>
</dbReference>
<dbReference type="InterPro" id="IPR018060">
    <property type="entry name" value="HTH_AraC"/>
</dbReference>
<dbReference type="Proteomes" id="UP000619788">
    <property type="component" value="Unassembled WGS sequence"/>
</dbReference>
<dbReference type="GO" id="GO:0003700">
    <property type="term" value="F:DNA-binding transcription factor activity"/>
    <property type="evidence" value="ECO:0007669"/>
    <property type="project" value="InterPro"/>
</dbReference>
<dbReference type="PROSITE" id="PS01124">
    <property type="entry name" value="HTH_ARAC_FAMILY_2"/>
    <property type="match status" value="1"/>
</dbReference>
<dbReference type="Pfam" id="PF14525">
    <property type="entry name" value="AraC_binding_2"/>
    <property type="match status" value="1"/>
</dbReference>
<dbReference type="EMBL" id="BOOJ01000100">
    <property type="protein sequence ID" value="GIH97775.1"/>
    <property type="molecule type" value="Genomic_DNA"/>
</dbReference>
<reference evidence="5 6" key="1">
    <citation type="submission" date="2021-01" db="EMBL/GenBank/DDBJ databases">
        <title>Whole genome shotgun sequence of Planobispora siamensis NBRC 107568.</title>
        <authorList>
            <person name="Komaki H."/>
            <person name="Tamura T."/>
        </authorList>
    </citation>
    <scope>NUCLEOTIDE SEQUENCE [LARGE SCALE GENOMIC DNA]</scope>
    <source>
        <strain evidence="5 6">NBRC 107568</strain>
    </source>
</reference>
<evidence type="ECO:0000259" key="4">
    <source>
        <dbReference type="PROSITE" id="PS01124"/>
    </source>
</evidence>
<evidence type="ECO:0000256" key="3">
    <source>
        <dbReference type="ARBA" id="ARBA00023163"/>
    </source>
</evidence>
<dbReference type="InterPro" id="IPR035418">
    <property type="entry name" value="AraC-bd_2"/>
</dbReference>
<feature type="domain" description="HTH araC/xylS-type" evidence="4">
    <location>
        <begin position="222"/>
        <end position="324"/>
    </location>
</feature>
<dbReference type="InterPro" id="IPR050204">
    <property type="entry name" value="AraC_XylS_family_regulators"/>
</dbReference>
<dbReference type="SUPFAM" id="SSF46689">
    <property type="entry name" value="Homeodomain-like"/>
    <property type="match status" value="2"/>
</dbReference>
<protein>
    <submittedName>
        <fullName evidence="5">AraC family transcriptional regulator</fullName>
    </submittedName>
</protein>
<evidence type="ECO:0000256" key="2">
    <source>
        <dbReference type="ARBA" id="ARBA00023125"/>
    </source>
</evidence>